<keyword evidence="2 5" id="KW-0285">Flavoprotein</keyword>
<dbReference type="InterPro" id="IPR016446">
    <property type="entry name" value="Flavin_OxRdtase_Frp"/>
</dbReference>
<accession>A0A1X0VD97</accession>
<comment type="caution">
    <text evidence="7">The sequence shown here is derived from an EMBL/GenBank/DDBJ whole genome shotgun (WGS) entry which is preliminary data.</text>
</comment>
<dbReference type="AlphaFoldDB" id="A0A1X0VD97"/>
<dbReference type="InterPro" id="IPR000415">
    <property type="entry name" value="Nitroreductase-like"/>
</dbReference>
<dbReference type="GO" id="GO:0016491">
    <property type="term" value="F:oxidoreductase activity"/>
    <property type="evidence" value="ECO:0007669"/>
    <property type="project" value="UniProtKB-UniRule"/>
</dbReference>
<evidence type="ECO:0000313" key="7">
    <source>
        <dbReference type="EMBL" id="ORI97707.1"/>
    </source>
</evidence>
<name>A0A1X0VD97_LEUPS</name>
<evidence type="ECO:0000256" key="2">
    <source>
        <dbReference type="ARBA" id="ARBA00022630"/>
    </source>
</evidence>
<dbReference type="PIRSF" id="PIRSF005426">
    <property type="entry name" value="Frp"/>
    <property type="match status" value="1"/>
</dbReference>
<evidence type="ECO:0000256" key="4">
    <source>
        <dbReference type="ARBA" id="ARBA00023002"/>
    </source>
</evidence>
<dbReference type="Pfam" id="PF00881">
    <property type="entry name" value="Nitroreductase"/>
    <property type="match status" value="1"/>
</dbReference>
<dbReference type="GeneID" id="97229762"/>
<dbReference type="Gene3D" id="3.40.109.10">
    <property type="entry name" value="NADH Oxidase"/>
    <property type="match status" value="1"/>
</dbReference>
<evidence type="ECO:0000259" key="6">
    <source>
        <dbReference type="Pfam" id="PF00881"/>
    </source>
</evidence>
<keyword evidence="4 5" id="KW-0560">Oxidoreductase</keyword>
<keyword evidence="5" id="KW-0521">NADP</keyword>
<gene>
    <name evidence="7" type="ORF">BMR96_05940</name>
</gene>
<dbReference type="InterPro" id="IPR029479">
    <property type="entry name" value="Nitroreductase"/>
</dbReference>
<protein>
    <submittedName>
        <fullName evidence="7">NADPH-dependent oxidoreductase</fullName>
    </submittedName>
</protein>
<dbReference type="EMBL" id="MPLS01000017">
    <property type="protein sequence ID" value="ORI97707.1"/>
    <property type="molecule type" value="Genomic_DNA"/>
</dbReference>
<dbReference type="RefSeq" id="WP_004910224.1">
    <property type="nucleotide sequence ID" value="NZ_MPLS01000017.1"/>
</dbReference>
<evidence type="ECO:0000256" key="1">
    <source>
        <dbReference type="ARBA" id="ARBA00008366"/>
    </source>
</evidence>
<evidence type="ECO:0000256" key="3">
    <source>
        <dbReference type="ARBA" id="ARBA00022643"/>
    </source>
</evidence>
<dbReference type="PANTHER" id="PTHR43425">
    <property type="entry name" value="OXYGEN-INSENSITIVE NADPH NITROREDUCTASE"/>
    <property type="match status" value="1"/>
</dbReference>
<reference evidence="7 8" key="1">
    <citation type="journal article" date="2017" name="Front. Microbiol.">
        <title>Genomic Characterization of Dairy Associated Leuconostoc Species and Diversity of Leuconostocs in Undefined Mixed Mesophilic Starter Cultures.</title>
        <authorList>
            <person name="Frantzen C.A."/>
            <person name="Kot W."/>
            <person name="Pedersen T.B."/>
            <person name="Ardo Y.M."/>
            <person name="Broadbent J.R."/>
            <person name="Neve H."/>
            <person name="Hansen L.H."/>
            <person name="Dal Bello F."/>
            <person name="Ostlie H.M."/>
            <person name="Kleppen H.P."/>
            <person name="Vogensen F.K."/>
            <person name="Holo H."/>
        </authorList>
    </citation>
    <scope>NUCLEOTIDE SEQUENCE [LARGE SCALE GENOMIC DNA]</scope>
    <source>
        <strain evidence="7 8">LMGCF08</strain>
    </source>
</reference>
<keyword evidence="3 5" id="KW-0288">FMN</keyword>
<dbReference type="STRING" id="33968.BMS77_06330"/>
<dbReference type="SUPFAM" id="SSF55469">
    <property type="entry name" value="FMN-dependent nitroreductase-like"/>
    <property type="match status" value="1"/>
</dbReference>
<dbReference type="PANTHER" id="PTHR43425:SF2">
    <property type="entry name" value="OXYGEN-INSENSITIVE NADPH NITROREDUCTASE"/>
    <property type="match status" value="1"/>
</dbReference>
<dbReference type="Proteomes" id="UP000192288">
    <property type="component" value="Unassembled WGS sequence"/>
</dbReference>
<organism evidence="7 8">
    <name type="scientific">Leuconostoc pseudomesenteroides</name>
    <dbReference type="NCBI Taxonomy" id="33968"/>
    <lineage>
        <taxon>Bacteria</taxon>
        <taxon>Bacillati</taxon>
        <taxon>Bacillota</taxon>
        <taxon>Bacilli</taxon>
        <taxon>Lactobacillales</taxon>
        <taxon>Lactobacillaceae</taxon>
        <taxon>Leuconostoc</taxon>
    </lineage>
</organism>
<dbReference type="eggNOG" id="COG0778">
    <property type="taxonomic scope" value="Bacteria"/>
</dbReference>
<evidence type="ECO:0000313" key="8">
    <source>
        <dbReference type="Proteomes" id="UP000192288"/>
    </source>
</evidence>
<comment type="similarity">
    <text evidence="1 5">Belongs to the flavin oxidoreductase frp family.</text>
</comment>
<proteinExistence type="inferred from homology"/>
<evidence type="ECO:0000256" key="5">
    <source>
        <dbReference type="PIRNR" id="PIRNR005426"/>
    </source>
</evidence>
<feature type="domain" description="Nitroreductase" evidence="6">
    <location>
        <begin position="11"/>
        <end position="166"/>
    </location>
</feature>
<sequence length="246" mass="27378">MSNPTLDLLNQHMSIRAFTDEPVTDEQVQKIFHAAVAGPNMNNYQPVTFIEITSQQLKAEITAQVGMKYIETAARYFVVAVDYNKDLIGLTPEEKSLAENNIQRYNVLEGGIISAGIALGRAQVAAESLGLGSVTMAGAMKAFELYESELNLPKYVKAVMGFSIGYPAQNPGIKPKLDLDGVLMKDGYHQEQMVTAVMRYDKIMTDYYAQRGVTRSWISNNVRMLTANRDTSELTQYTQNKGFNLK</sequence>